<name>A0A1I7RUM8_BURXY</name>
<keyword evidence="8 12" id="KW-1133">Transmembrane helix</keyword>
<feature type="transmembrane region" description="Helical" evidence="12">
    <location>
        <begin position="107"/>
        <end position="126"/>
    </location>
</feature>
<evidence type="ECO:0000313" key="17">
    <source>
        <dbReference type="WBParaSite" id="BXY_0443800.1"/>
    </source>
</evidence>
<dbReference type="Pfam" id="PF00876">
    <property type="entry name" value="Innexin"/>
    <property type="match status" value="1"/>
</dbReference>
<evidence type="ECO:0000256" key="3">
    <source>
        <dbReference type="ARBA" id="ARBA00022448"/>
    </source>
</evidence>
<dbReference type="Proteomes" id="UP000095284">
    <property type="component" value="Unplaced"/>
</dbReference>
<dbReference type="EMBL" id="CAJFDI010000004">
    <property type="protein sequence ID" value="CAD5225222.1"/>
    <property type="molecule type" value="Genomic_DNA"/>
</dbReference>
<keyword evidence="7" id="KW-0965">Cell junction</keyword>
<evidence type="ECO:0000256" key="5">
    <source>
        <dbReference type="ARBA" id="ARBA00022692"/>
    </source>
</evidence>
<evidence type="ECO:0000256" key="9">
    <source>
        <dbReference type="ARBA" id="ARBA00023065"/>
    </source>
</evidence>
<dbReference type="OrthoDB" id="5867527at2759"/>
<accession>A0A1I7RUM8</accession>
<dbReference type="PANTHER" id="PTHR11893:SF10">
    <property type="entry name" value="INNEXIN-6"/>
    <property type="match status" value="1"/>
</dbReference>
<dbReference type="PANTHER" id="PTHR11893">
    <property type="entry name" value="INNEXIN"/>
    <property type="match status" value="1"/>
</dbReference>
<proteinExistence type="inferred from homology"/>
<feature type="transmembrane region" description="Helical" evidence="12">
    <location>
        <begin position="187"/>
        <end position="208"/>
    </location>
</feature>
<keyword evidence="16" id="KW-1185">Reference proteome</keyword>
<evidence type="ECO:0000313" key="16">
    <source>
        <dbReference type="Proteomes" id="UP000659654"/>
    </source>
</evidence>
<dbReference type="PRINTS" id="PR01262">
    <property type="entry name" value="INNEXIN"/>
</dbReference>
<reference evidence="14" key="2">
    <citation type="submission" date="2020-08" db="EMBL/GenBank/DDBJ databases">
        <authorList>
            <person name="Kikuchi T."/>
        </authorList>
    </citation>
    <scope>NUCLEOTIDE SEQUENCE</scope>
    <source>
        <strain evidence="13">Ka4C1</strain>
    </source>
</reference>
<dbReference type="PROSITE" id="PS51013">
    <property type="entry name" value="PANNEXIN"/>
    <property type="match status" value="1"/>
</dbReference>
<comment type="similarity">
    <text evidence="12">Belongs to the pannexin family.</text>
</comment>
<dbReference type="WBParaSite" id="BXY_0443800.1">
    <property type="protein sequence ID" value="BXY_0443800.1"/>
    <property type="gene ID" value="BXY_0443800"/>
</dbReference>
<feature type="transmembrane region" description="Helical" evidence="12">
    <location>
        <begin position="276"/>
        <end position="301"/>
    </location>
</feature>
<gene>
    <name evidence="12" type="primary">inx</name>
    <name evidence="13" type="ORF">BXYJ_LOCUS8436</name>
</gene>
<dbReference type="GO" id="GO:0005243">
    <property type="term" value="F:gap junction channel activity"/>
    <property type="evidence" value="ECO:0007669"/>
    <property type="project" value="TreeGrafter"/>
</dbReference>
<dbReference type="Proteomes" id="UP000659654">
    <property type="component" value="Unassembled WGS sequence"/>
</dbReference>
<evidence type="ECO:0000313" key="13">
    <source>
        <dbReference type="EMBL" id="CAD5225222.1"/>
    </source>
</evidence>
<evidence type="ECO:0000256" key="6">
    <source>
        <dbReference type="ARBA" id="ARBA00022868"/>
    </source>
</evidence>
<dbReference type="InterPro" id="IPR000990">
    <property type="entry name" value="Innexin"/>
</dbReference>
<dbReference type="GO" id="GO:0005921">
    <property type="term" value="C:gap junction"/>
    <property type="evidence" value="ECO:0007669"/>
    <property type="project" value="UniProtKB-SubCell"/>
</dbReference>
<evidence type="ECO:0000256" key="1">
    <source>
        <dbReference type="ARBA" id="ARBA00004610"/>
    </source>
</evidence>
<keyword evidence="4" id="KW-1003">Cell membrane</keyword>
<keyword evidence="3 12" id="KW-0813">Transport</keyword>
<evidence type="ECO:0000256" key="7">
    <source>
        <dbReference type="ARBA" id="ARBA00022949"/>
    </source>
</evidence>
<reference evidence="17" key="1">
    <citation type="submission" date="2016-11" db="UniProtKB">
        <authorList>
            <consortium name="WormBaseParasite"/>
        </authorList>
    </citation>
    <scope>IDENTIFICATION</scope>
</reference>
<keyword evidence="6" id="KW-0303">Gap junction</keyword>
<evidence type="ECO:0000256" key="11">
    <source>
        <dbReference type="ARBA" id="ARBA00023303"/>
    </source>
</evidence>
<dbReference type="AlphaFoldDB" id="A0A1I7RUM8"/>
<dbReference type="eggNOG" id="ENOG502SI7H">
    <property type="taxonomic scope" value="Eukaryota"/>
</dbReference>
<evidence type="ECO:0000256" key="4">
    <source>
        <dbReference type="ARBA" id="ARBA00022475"/>
    </source>
</evidence>
<evidence type="ECO:0000256" key="2">
    <source>
        <dbReference type="ARBA" id="ARBA00004651"/>
    </source>
</evidence>
<feature type="transmembrane region" description="Helical" evidence="12">
    <location>
        <begin position="34"/>
        <end position="53"/>
    </location>
</feature>
<sequence>MSAHIGAVSSVNALIGKVFTQPKGDLAGRLNSRFTVAILAVSAGLLLSTHFWGDPITCWTPAEFPRIWSDFVNQFCYVEGTYFANLDEQLEFNDDHRKRNFISYYQWIPYFLALQAFAFYMPRFVWNVLASFSGFDLGGCIKYVDSVWHKIRGGNFHGRMDLLEKQVGTYVWDAIRLARRHKRGRMVFYYIIYGVIQAANAWLMFYWLNDLIDSPLYSFHGPSVIADLLSGKNWQETGHFPRITHCDVPRRMLANSPKQTVNCVLTLNIYYEKLLLFLWFWMLFVCCVSSANCMSWVLTMCTPARSQERIRAYLACHAGSVYLDKFFRALGHDGVFVLHQIALNMGDLPASYVAMALYNVVIEFDHETTALLEKSGAKAV</sequence>
<keyword evidence="9 12" id="KW-0406">Ion transport</keyword>
<evidence type="ECO:0000313" key="14">
    <source>
        <dbReference type="EMBL" id="CAG9114236.1"/>
    </source>
</evidence>
<dbReference type="SMR" id="A0A1I7RUM8"/>
<dbReference type="EMBL" id="CAJFCV020000004">
    <property type="protein sequence ID" value="CAG9114236.1"/>
    <property type="molecule type" value="Genomic_DNA"/>
</dbReference>
<dbReference type="Proteomes" id="UP000582659">
    <property type="component" value="Unassembled WGS sequence"/>
</dbReference>
<comment type="subcellular location">
    <subcellularLocation>
        <location evidence="1">Cell junction</location>
        <location evidence="1">Gap junction</location>
    </subcellularLocation>
    <subcellularLocation>
        <location evidence="2 12">Cell membrane</location>
        <topology evidence="2 12">Multi-pass membrane protein</topology>
    </subcellularLocation>
</comment>
<keyword evidence="5 12" id="KW-0812">Transmembrane</keyword>
<dbReference type="GO" id="GO:0034220">
    <property type="term" value="P:monoatomic ion transmembrane transport"/>
    <property type="evidence" value="ECO:0007669"/>
    <property type="project" value="UniProtKB-KW"/>
</dbReference>
<dbReference type="GO" id="GO:0005886">
    <property type="term" value="C:plasma membrane"/>
    <property type="evidence" value="ECO:0007669"/>
    <property type="project" value="UniProtKB-SubCell"/>
</dbReference>
<keyword evidence="10 12" id="KW-0472">Membrane</keyword>
<evidence type="ECO:0000256" key="12">
    <source>
        <dbReference type="RuleBase" id="RU010713"/>
    </source>
</evidence>
<organism evidence="15 17">
    <name type="scientific">Bursaphelenchus xylophilus</name>
    <name type="common">Pinewood nematode worm</name>
    <name type="synonym">Aphelenchoides xylophilus</name>
    <dbReference type="NCBI Taxonomy" id="6326"/>
    <lineage>
        <taxon>Eukaryota</taxon>
        <taxon>Metazoa</taxon>
        <taxon>Ecdysozoa</taxon>
        <taxon>Nematoda</taxon>
        <taxon>Chromadorea</taxon>
        <taxon>Rhabditida</taxon>
        <taxon>Tylenchina</taxon>
        <taxon>Tylenchomorpha</taxon>
        <taxon>Aphelenchoidea</taxon>
        <taxon>Aphelenchoididae</taxon>
        <taxon>Bursaphelenchus</taxon>
    </lineage>
</organism>
<keyword evidence="11 12" id="KW-0407">Ion channel</keyword>
<evidence type="ECO:0000256" key="10">
    <source>
        <dbReference type="ARBA" id="ARBA00023136"/>
    </source>
</evidence>
<evidence type="ECO:0000256" key="8">
    <source>
        <dbReference type="ARBA" id="ARBA00022989"/>
    </source>
</evidence>
<evidence type="ECO:0000313" key="15">
    <source>
        <dbReference type="Proteomes" id="UP000095284"/>
    </source>
</evidence>
<protein>
    <recommendedName>
        <fullName evidence="12">Innexin</fullName>
    </recommendedName>
</protein>
<comment type="function">
    <text evidence="12">Structural component of the gap junctions.</text>
</comment>